<reference evidence="27" key="1">
    <citation type="submission" date="2021-12" db="EMBL/GenBank/DDBJ databases">
        <authorList>
            <person name="King R."/>
        </authorList>
    </citation>
    <scope>NUCLEOTIDE SEQUENCE</scope>
</reference>
<evidence type="ECO:0000256" key="19">
    <source>
        <dbReference type="ARBA" id="ARBA00057025"/>
    </source>
</evidence>
<accession>A0A9N8L4F4</accession>
<comment type="cofactor">
    <cofactor evidence="1 24">
        <name>Mg(2+)</name>
        <dbReference type="ChEBI" id="CHEBI:18420"/>
    </cofactor>
</comment>
<feature type="binding site" evidence="24">
    <location>
        <position position="308"/>
    </location>
    <ligand>
        <name>Mg(2+)</name>
        <dbReference type="ChEBI" id="CHEBI:18420"/>
    </ligand>
</feature>
<feature type="active site" description="4-aspartylphosphate intermediate" evidence="22">
    <location>
        <position position="308"/>
    </location>
</feature>
<feature type="binding site" evidence="23">
    <location>
        <position position="175"/>
    </location>
    <ligand>
        <name>ATP</name>
        <dbReference type="ChEBI" id="CHEBI:30616"/>
    </ligand>
</feature>
<keyword evidence="28" id="KW-1185">Reference proteome</keyword>
<comment type="catalytic activity">
    <reaction evidence="18">
        <text>ATP + H2O = ADP + phosphate + H(+)</text>
        <dbReference type="Rhea" id="RHEA:13065"/>
        <dbReference type="ChEBI" id="CHEBI:15377"/>
        <dbReference type="ChEBI" id="CHEBI:15378"/>
        <dbReference type="ChEBI" id="CHEBI:30616"/>
        <dbReference type="ChEBI" id="CHEBI:43474"/>
        <dbReference type="ChEBI" id="CHEBI:456216"/>
    </reaction>
</comment>
<feature type="compositionally biased region" description="Acidic residues" evidence="25">
    <location>
        <begin position="457"/>
        <end position="466"/>
    </location>
</feature>
<evidence type="ECO:0000256" key="21">
    <source>
        <dbReference type="PIRNR" id="PIRNR038147"/>
    </source>
</evidence>
<keyword evidence="14 21" id="KW-0067">ATP-binding</keyword>
<proteinExistence type="inferred from homology"/>
<feature type="active site" description="Proton acceptor" evidence="22">
    <location>
        <position position="291"/>
    </location>
</feature>
<evidence type="ECO:0000256" key="16">
    <source>
        <dbReference type="ARBA" id="ARBA00047899"/>
    </source>
</evidence>
<comment type="function">
    <text evidence="19">Involved in the final steps of cytoplasmic maturation of the 40S ribosomal subunit. Involved in processing of 18S-E pre-rRNA to the mature 18S rRNA. Required for the recycling of NOB1 and PNO1 from the late 40S precursor. The association with the very late 40S subunit intermediate may involve a translation-like checkpoint point cycle preceeding the binding to the 60S ribosomal subunit. Despite the protein kinase domain is proposed to act predominantly as an ATPase. The catalytic activity regulates its dynamic association with the 40S subunit. In addition to its role in ribosomal biogenesis acts as an adapter protein by recruiting NCL/nucleolin the to PRMT5 complex for its symmetrical methylation.</text>
</comment>
<dbReference type="EC" id="2.7.11.1" evidence="4 21"/>
<evidence type="ECO:0000256" key="6">
    <source>
        <dbReference type="ARBA" id="ARBA00022490"/>
    </source>
</evidence>
<dbReference type="GO" id="GO:0042254">
    <property type="term" value="P:ribosome biogenesis"/>
    <property type="evidence" value="ECO:0007669"/>
    <property type="project" value="UniProtKB-KW"/>
</dbReference>
<name>A0A9N8L4F4_CHRIL</name>
<evidence type="ECO:0000256" key="7">
    <source>
        <dbReference type="ARBA" id="ARBA00022517"/>
    </source>
</evidence>
<evidence type="ECO:0000313" key="28">
    <source>
        <dbReference type="Proteomes" id="UP001154114"/>
    </source>
</evidence>
<keyword evidence="15" id="KW-0460">Magnesium</keyword>
<comment type="subunit">
    <text evidence="20">Associates with the precursor of the 40S ribosome subunit. Interacts (via its N-terminus) with PRMT5 (via its N-terminus). Interacts with WDR77. Found in a PRMT5 complex composed of PRMT5, WDR77 and RIOK1. Interacts (via its C-terminus) with NCL; this interaction targets NCL for PRTM5 methylation.</text>
</comment>
<comment type="catalytic activity">
    <reaction evidence="16 21">
        <text>L-threonyl-[protein] + ATP = O-phospho-L-threonyl-[protein] + ADP + H(+)</text>
        <dbReference type="Rhea" id="RHEA:46608"/>
        <dbReference type="Rhea" id="RHEA-COMP:11060"/>
        <dbReference type="Rhea" id="RHEA-COMP:11605"/>
        <dbReference type="ChEBI" id="CHEBI:15378"/>
        <dbReference type="ChEBI" id="CHEBI:30013"/>
        <dbReference type="ChEBI" id="CHEBI:30616"/>
        <dbReference type="ChEBI" id="CHEBI:61977"/>
        <dbReference type="ChEBI" id="CHEBI:456216"/>
        <dbReference type="EC" id="2.7.11.1"/>
    </reaction>
</comment>
<evidence type="ECO:0000256" key="4">
    <source>
        <dbReference type="ARBA" id="ARBA00012513"/>
    </source>
</evidence>
<evidence type="ECO:0000256" key="22">
    <source>
        <dbReference type="PIRSR" id="PIRSR038147-1"/>
    </source>
</evidence>
<keyword evidence="6" id="KW-0963">Cytoplasm</keyword>
<dbReference type="Proteomes" id="UP001154114">
    <property type="component" value="Chromosome 13"/>
</dbReference>
<evidence type="ECO:0000256" key="5">
    <source>
        <dbReference type="ARBA" id="ARBA00016038"/>
    </source>
</evidence>
<dbReference type="PIRSF" id="PIRSF038147">
    <property type="entry name" value="Ser/Thr_PK_RIO1"/>
    <property type="match status" value="1"/>
</dbReference>
<organism evidence="27 28">
    <name type="scientific">Chrysodeixis includens</name>
    <name type="common">Soybean looper</name>
    <name type="synonym">Pseudoplusia includens</name>
    <dbReference type="NCBI Taxonomy" id="689277"/>
    <lineage>
        <taxon>Eukaryota</taxon>
        <taxon>Metazoa</taxon>
        <taxon>Ecdysozoa</taxon>
        <taxon>Arthropoda</taxon>
        <taxon>Hexapoda</taxon>
        <taxon>Insecta</taxon>
        <taxon>Pterygota</taxon>
        <taxon>Neoptera</taxon>
        <taxon>Endopterygota</taxon>
        <taxon>Lepidoptera</taxon>
        <taxon>Glossata</taxon>
        <taxon>Ditrysia</taxon>
        <taxon>Noctuoidea</taxon>
        <taxon>Noctuidae</taxon>
        <taxon>Plusiinae</taxon>
        <taxon>Chrysodeixis</taxon>
    </lineage>
</organism>
<feature type="domain" description="RIO kinase" evidence="26">
    <location>
        <begin position="118"/>
        <end position="354"/>
    </location>
</feature>
<dbReference type="PROSITE" id="PS01245">
    <property type="entry name" value="RIO1"/>
    <property type="match status" value="1"/>
</dbReference>
<feature type="binding site" evidence="23">
    <location>
        <position position="245"/>
    </location>
    <ligand>
        <name>ATP</name>
        <dbReference type="ChEBI" id="CHEBI:30616"/>
    </ligand>
</feature>
<dbReference type="PANTHER" id="PTHR45723">
    <property type="entry name" value="SERINE/THREONINE-PROTEIN KINASE RIO1"/>
    <property type="match status" value="1"/>
</dbReference>
<protein>
    <recommendedName>
        <fullName evidence="5 21">Serine/threonine-protein kinase RIO1</fullName>
        <ecNumber evidence="4 21">2.7.11.1</ecNumber>
    </recommendedName>
</protein>
<feature type="region of interest" description="Disordered" evidence="25">
    <location>
        <begin position="32"/>
        <end position="59"/>
    </location>
</feature>
<dbReference type="SUPFAM" id="SSF56112">
    <property type="entry name" value="Protein kinase-like (PK-like)"/>
    <property type="match status" value="1"/>
</dbReference>
<feature type="compositionally biased region" description="Basic residues" evidence="25">
    <location>
        <begin position="499"/>
        <end position="513"/>
    </location>
</feature>
<dbReference type="Pfam" id="PF01163">
    <property type="entry name" value="RIO1"/>
    <property type="match status" value="1"/>
</dbReference>
<evidence type="ECO:0000256" key="2">
    <source>
        <dbReference type="ARBA" id="ARBA00004496"/>
    </source>
</evidence>
<keyword evidence="13" id="KW-0378">Hydrolase</keyword>
<feature type="region of interest" description="Disordered" evidence="25">
    <location>
        <begin position="438"/>
        <end position="519"/>
    </location>
</feature>
<dbReference type="GO" id="GO:0016787">
    <property type="term" value="F:hydrolase activity"/>
    <property type="evidence" value="ECO:0007669"/>
    <property type="project" value="UniProtKB-KW"/>
</dbReference>
<feature type="compositionally biased region" description="Basic and acidic residues" evidence="25">
    <location>
        <begin position="43"/>
        <end position="53"/>
    </location>
</feature>
<evidence type="ECO:0000256" key="15">
    <source>
        <dbReference type="ARBA" id="ARBA00022842"/>
    </source>
</evidence>
<evidence type="ECO:0000256" key="14">
    <source>
        <dbReference type="ARBA" id="ARBA00022840"/>
    </source>
</evidence>
<comment type="subcellular location">
    <subcellularLocation>
        <location evidence="2">Cytoplasm</location>
    </subcellularLocation>
</comment>
<evidence type="ECO:0000256" key="12">
    <source>
        <dbReference type="ARBA" id="ARBA00022777"/>
    </source>
</evidence>
<evidence type="ECO:0000256" key="1">
    <source>
        <dbReference type="ARBA" id="ARBA00001946"/>
    </source>
</evidence>
<evidence type="ECO:0000256" key="23">
    <source>
        <dbReference type="PIRSR" id="PIRSR038147-2"/>
    </source>
</evidence>
<dbReference type="InterPro" id="IPR017407">
    <property type="entry name" value="Ser/Thr_kinase_Rio1"/>
</dbReference>
<sequence length="519" mass="59990">MSDGQFSDYEEDITVKVKTVRFSDVPQIKTLSTSEDDEFDSDEYFHDSDDPGQNKKKANINTQAPSNKVSAYQPSEKLFKKYVHKINVDKYEPMSRKAEKFMDINDRKADNDRIRIKDKHDRATAEQVMDPRTKMILFKLLNRGIINEINGCISTGKEANVYHATSKDGKDYAVKIFKTSILVFKDRDKYVSGEYRFRNGYCRSNPRKMVRTWAEKEMRNLVRMHNAQLSVPEPVILRSHVLVMSFMGEDGWPSPKLKDVEISQSTARSLYRDCIMMMWKMFNICKLVHADLSEFNMLYHQGNIVIIDVSQSVEHDHPHAFEFLRKDCTNISDFFRKRGVATLTVKELFDFITDSTINEANLEECLEKLSEKAASRNFEEMTAQEQVEEEAFKSIYIPKRLTEVINYERDITKAKKGETDDLAYKKIAGFNEDLTAAEKPAILQEDDISESGSESGSEGDDDDDDDDKTKFKNSARPRDESPNSKKARKKAIKEEKAEKRKTKTKKHVKKRRDKGAGKR</sequence>
<evidence type="ECO:0000256" key="13">
    <source>
        <dbReference type="ARBA" id="ARBA00022801"/>
    </source>
</evidence>
<comment type="catalytic activity">
    <reaction evidence="17 21">
        <text>L-seryl-[protein] + ATP = O-phospho-L-seryl-[protein] + ADP + H(+)</text>
        <dbReference type="Rhea" id="RHEA:17989"/>
        <dbReference type="Rhea" id="RHEA-COMP:9863"/>
        <dbReference type="Rhea" id="RHEA-COMP:11604"/>
        <dbReference type="ChEBI" id="CHEBI:15378"/>
        <dbReference type="ChEBI" id="CHEBI:29999"/>
        <dbReference type="ChEBI" id="CHEBI:30616"/>
        <dbReference type="ChEBI" id="CHEBI:83421"/>
        <dbReference type="ChEBI" id="CHEBI:456216"/>
        <dbReference type="EC" id="2.7.11.1"/>
    </reaction>
</comment>
<dbReference type="Gene3D" id="3.30.200.20">
    <property type="entry name" value="Phosphorylase Kinase, domain 1"/>
    <property type="match status" value="1"/>
</dbReference>
<evidence type="ECO:0000256" key="9">
    <source>
        <dbReference type="ARBA" id="ARBA00022679"/>
    </source>
</evidence>
<keyword evidence="9 21" id="KW-0808">Transferase</keyword>
<dbReference type="InterPro" id="IPR018934">
    <property type="entry name" value="RIO_dom"/>
</dbReference>
<comment type="similarity">
    <text evidence="3 21">Belongs to the protein kinase superfamily. RIO-type Ser/Thr kinase family.</text>
</comment>
<feature type="binding site" evidence="24">
    <location>
        <position position="296"/>
    </location>
    <ligand>
        <name>Mg(2+)</name>
        <dbReference type="ChEBI" id="CHEBI:18420"/>
    </ligand>
</feature>
<evidence type="ECO:0000313" key="27">
    <source>
        <dbReference type="EMBL" id="CAD0200687.1"/>
    </source>
</evidence>
<dbReference type="InterPro" id="IPR018935">
    <property type="entry name" value="RIO_kinase_CS"/>
</dbReference>
<dbReference type="FunFam" id="3.30.200.20:FF:000148">
    <property type="entry name" value="Serine/threonine-protein kinase RIO1"/>
    <property type="match status" value="1"/>
</dbReference>
<evidence type="ECO:0000256" key="24">
    <source>
        <dbReference type="PIRSR" id="PIRSR038147-3"/>
    </source>
</evidence>
<dbReference type="AlphaFoldDB" id="A0A9N8L4F4"/>
<keyword evidence="12 21" id="KW-0418">Kinase</keyword>
<evidence type="ECO:0000256" key="8">
    <source>
        <dbReference type="ARBA" id="ARBA00022527"/>
    </source>
</evidence>
<evidence type="ECO:0000259" key="26">
    <source>
        <dbReference type="SMART" id="SM00090"/>
    </source>
</evidence>
<dbReference type="InterPro" id="IPR011009">
    <property type="entry name" value="Kinase-like_dom_sf"/>
</dbReference>
<keyword evidence="10" id="KW-0479">Metal-binding</keyword>
<keyword evidence="7" id="KW-0690">Ribosome biogenesis</keyword>
<keyword evidence="11 21" id="KW-0547">Nucleotide-binding</keyword>
<dbReference type="CDD" id="cd05147">
    <property type="entry name" value="RIO1_euk"/>
    <property type="match status" value="1"/>
</dbReference>
<dbReference type="EMBL" id="LR824016">
    <property type="protein sequence ID" value="CAD0200687.1"/>
    <property type="molecule type" value="Genomic_DNA"/>
</dbReference>
<dbReference type="GO" id="GO:0005524">
    <property type="term" value="F:ATP binding"/>
    <property type="evidence" value="ECO:0007669"/>
    <property type="project" value="UniProtKB-KW"/>
</dbReference>
<dbReference type="FunFam" id="1.10.510.10:FF:000232">
    <property type="entry name" value="Serine/threonine-protein kinase RIO1"/>
    <property type="match status" value="1"/>
</dbReference>
<evidence type="ECO:0000256" key="10">
    <source>
        <dbReference type="ARBA" id="ARBA00022723"/>
    </source>
</evidence>
<evidence type="ECO:0000256" key="18">
    <source>
        <dbReference type="ARBA" id="ARBA00049360"/>
    </source>
</evidence>
<dbReference type="InterPro" id="IPR051272">
    <property type="entry name" value="RIO-type_Ser/Thr_kinase"/>
</dbReference>
<dbReference type="OrthoDB" id="205248at2759"/>
<dbReference type="GO" id="GO:0005737">
    <property type="term" value="C:cytoplasm"/>
    <property type="evidence" value="ECO:0007669"/>
    <property type="project" value="UniProtKB-SubCell"/>
</dbReference>
<dbReference type="GO" id="GO:0046872">
    <property type="term" value="F:metal ion binding"/>
    <property type="evidence" value="ECO:0007669"/>
    <property type="project" value="UniProtKB-KW"/>
</dbReference>
<evidence type="ECO:0000256" key="20">
    <source>
        <dbReference type="ARBA" id="ARBA00063876"/>
    </source>
</evidence>
<dbReference type="InterPro" id="IPR000687">
    <property type="entry name" value="RIO_kinase"/>
</dbReference>
<dbReference type="SMART" id="SM00090">
    <property type="entry name" value="RIO"/>
    <property type="match status" value="1"/>
</dbReference>
<keyword evidence="8 21" id="KW-0723">Serine/threonine-protein kinase</keyword>
<gene>
    <name evidence="27" type="ORF">CINC_LOCUS2371</name>
</gene>
<evidence type="ECO:0000256" key="25">
    <source>
        <dbReference type="SAM" id="MobiDB-lite"/>
    </source>
</evidence>
<dbReference type="Gene3D" id="1.10.510.10">
    <property type="entry name" value="Transferase(Phosphotransferase) domain 1"/>
    <property type="match status" value="1"/>
</dbReference>
<dbReference type="GO" id="GO:0004674">
    <property type="term" value="F:protein serine/threonine kinase activity"/>
    <property type="evidence" value="ECO:0007669"/>
    <property type="project" value="UniProtKB-KW"/>
</dbReference>
<evidence type="ECO:0000256" key="3">
    <source>
        <dbReference type="ARBA" id="ARBA00009196"/>
    </source>
</evidence>
<evidence type="ECO:0000256" key="17">
    <source>
        <dbReference type="ARBA" id="ARBA00048679"/>
    </source>
</evidence>
<evidence type="ECO:0000256" key="11">
    <source>
        <dbReference type="ARBA" id="ARBA00022741"/>
    </source>
</evidence>